<dbReference type="Proteomes" id="UP000193689">
    <property type="component" value="Unassembled WGS sequence"/>
</dbReference>
<feature type="transmembrane region" description="Helical" evidence="3">
    <location>
        <begin position="401"/>
        <end position="420"/>
    </location>
</feature>
<feature type="transmembrane region" description="Helical" evidence="3">
    <location>
        <begin position="233"/>
        <end position="252"/>
    </location>
</feature>
<proteinExistence type="inferred from homology"/>
<feature type="transmembrane region" description="Helical" evidence="3">
    <location>
        <begin position="305"/>
        <end position="324"/>
    </location>
</feature>
<gene>
    <name evidence="5" type="ORF">BCR38DRAFT_182637</name>
</gene>
<keyword evidence="2" id="KW-0808">Transferase</keyword>
<protein>
    <recommendedName>
        <fullName evidence="4">Glycosyl transferase CAP10 domain-containing protein</fullName>
    </recommendedName>
</protein>
<dbReference type="PANTHER" id="PTHR12203">
    <property type="entry name" value="KDEL LYS-ASP-GLU-LEU CONTAINING - RELATED"/>
    <property type="match status" value="1"/>
</dbReference>
<dbReference type="GeneID" id="63770159"/>
<evidence type="ECO:0000256" key="2">
    <source>
        <dbReference type="ARBA" id="ARBA00022679"/>
    </source>
</evidence>
<keyword evidence="3" id="KW-0812">Transmembrane</keyword>
<dbReference type="RefSeq" id="XP_040717501.1">
    <property type="nucleotide sequence ID" value="XM_040853947.1"/>
</dbReference>
<feature type="transmembrane region" description="Helical" evidence="3">
    <location>
        <begin position="264"/>
        <end position="285"/>
    </location>
</feature>
<feature type="domain" description="Glycosyl transferase CAP10" evidence="4">
    <location>
        <begin position="679"/>
        <end position="968"/>
    </location>
</feature>
<feature type="transmembrane region" description="Helical" evidence="3">
    <location>
        <begin position="331"/>
        <end position="349"/>
    </location>
</feature>
<dbReference type="InterPro" id="IPR006598">
    <property type="entry name" value="CAP10"/>
</dbReference>
<comment type="similarity">
    <text evidence="1">Belongs to the glycosyltransferase 90 family.</text>
</comment>
<feature type="transmembrane region" description="Helical" evidence="3">
    <location>
        <begin position="35"/>
        <end position="53"/>
    </location>
</feature>
<dbReference type="AlphaFoldDB" id="A0A1Y2E521"/>
<dbReference type="SMART" id="SM00672">
    <property type="entry name" value="CAP10"/>
    <property type="match status" value="1"/>
</dbReference>
<keyword evidence="3" id="KW-1133">Transmembrane helix</keyword>
<organism evidence="5 6">
    <name type="scientific">Pseudomassariella vexata</name>
    <dbReference type="NCBI Taxonomy" id="1141098"/>
    <lineage>
        <taxon>Eukaryota</taxon>
        <taxon>Fungi</taxon>
        <taxon>Dikarya</taxon>
        <taxon>Ascomycota</taxon>
        <taxon>Pezizomycotina</taxon>
        <taxon>Sordariomycetes</taxon>
        <taxon>Xylariomycetidae</taxon>
        <taxon>Amphisphaeriales</taxon>
        <taxon>Pseudomassariaceae</taxon>
        <taxon>Pseudomassariella</taxon>
    </lineage>
</organism>
<evidence type="ECO:0000313" key="6">
    <source>
        <dbReference type="Proteomes" id="UP000193689"/>
    </source>
</evidence>
<evidence type="ECO:0000256" key="3">
    <source>
        <dbReference type="SAM" id="Phobius"/>
    </source>
</evidence>
<dbReference type="PANTHER" id="PTHR12203:SF35">
    <property type="entry name" value="PROTEIN O-GLUCOSYLTRANSFERASE 1"/>
    <property type="match status" value="1"/>
</dbReference>
<dbReference type="Pfam" id="PF05686">
    <property type="entry name" value="Glyco_transf_90"/>
    <property type="match status" value="1"/>
</dbReference>
<keyword evidence="6" id="KW-1185">Reference proteome</keyword>
<feature type="transmembrane region" description="Helical" evidence="3">
    <location>
        <begin position="193"/>
        <end position="213"/>
    </location>
</feature>
<dbReference type="GO" id="GO:0016740">
    <property type="term" value="F:transferase activity"/>
    <property type="evidence" value="ECO:0007669"/>
    <property type="project" value="UniProtKB-KW"/>
</dbReference>
<dbReference type="InParanoid" id="A0A1Y2E521"/>
<name>A0A1Y2E521_9PEZI</name>
<dbReference type="InterPro" id="IPR051091">
    <property type="entry name" value="O-Glucosyltr/Glycosyltrsf_90"/>
</dbReference>
<comment type="caution">
    <text evidence="5">The sequence shown here is derived from an EMBL/GenBank/DDBJ whole genome shotgun (WGS) entry which is preliminary data.</text>
</comment>
<dbReference type="OrthoDB" id="541052at2759"/>
<dbReference type="EMBL" id="MCFJ01000005">
    <property type="protein sequence ID" value="ORY66537.1"/>
    <property type="molecule type" value="Genomic_DNA"/>
</dbReference>
<evidence type="ECO:0000313" key="5">
    <source>
        <dbReference type="EMBL" id="ORY66537.1"/>
    </source>
</evidence>
<keyword evidence="3" id="KW-0472">Membrane</keyword>
<accession>A0A1Y2E521</accession>
<reference evidence="5 6" key="1">
    <citation type="submission" date="2016-07" db="EMBL/GenBank/DDBJ databases">
        <title>Pervasive Adenine N6-methylation of Active Genes in Fungi.</title>
        <authorList>
            <consortium name="DOE Joint Genome Institute"/>
            <person name="Mondo S.J."/>
            <person name="Dannebaum R.O."/>
            <person name="Kuo R.C."/>
            <person name="Labutti K."/>
            <person name="Haridas S."/>
            <person name="Kuo A."/>
            <person name="Salamov A."/>
            <person name="Ahrendt S.R."/>
            <person name="Lipzen A."/>
            <person name="Sullivan W."/>
            <person name="Andreopoulos W.B."/>
            <person name="Clum A."/>
            <person name="Lindquist E."/>
            <person name="Daum C."/>
            <person name="Ramamoorthy G.K."/>
            <person name="Gryganskyi A."/>
            <person name="Culley D."/>
            <person name="Magnuson J.K."/>
            <person name="James T.Y."/>
            <person name="O'Malley M.A."/>
            <person name="Stajich J.E."/>
            <person name="Spatafora J.W."/>
            <person name="Visel A."/>
            <person name="Grigoriev I.V."/>
        </authorList>
    </citation>
    <scope>NUCLEOTIDE SEQUENCE [LARGE SCALE GENOMIC DNA]</scope>
    <source>
        <strain evidence="5 6">CBS 129021</strain>
    </source>
</reference>
<sequence>MAQLQNVVLSFFILGVSSAFLTSRYYQSAAFERPFHFSILTLLLAGLAIAAWARPIYRQVSRFESLPTTNSTTWSRPWLGGRLSHLEIAARSVAQSQSPSWFLLLFCIVGRTILYWRTIQTIHCSWDGLQVRLNATRSGSNCRPSVFRLSMGRISQGQTFLPLVLRVVEILEMRPLVLPSNTYETTSHNKSLIALYVVTASVWGIAATDILFMTEHLTGAICAPGAWERLIPLAQLVTLGCDALIITLVSRLRQGREDKKRSWWSVASLLLVSAGILLLLSLPSFFSRQNFRWNMYLDSVTVRDLALDSIAAAAGLIAGTYLLGALHPTTVALAAGATSVFVYMEGRIFDGTMNRICSSAWGLIASVVVVFGPGVLLHHAKPLGRPQPPSDRPRPFYRSKFFVLAGLTALLLTFQAILWGDSRTSPNFPTYVLYEARAMSENWISKAKQSNTLDEAVLEYRTRYGVPPPPDFDKWYRFAVLVDSPIIDDFGQIHSDFLPFWGTLPVVIRQRTAHLLEHPINSFGGLTIEDGKVELSAHVHGTHKWMLDEMKEMIEPFAKWLPDMQLAFNLDDECRVSVPFDLLQAYENEALKSRARLASKSAFFGFSKGQSLPVSKEFLVQGTASEKTSPWFQNWSKAPIFYEWISSTCPPDSPVRQFHWWNRKADCPTCSDPHMTDGVVSDWKLSGDLCHQPDLAYLHGFLSSPSIAAVSHTLFPVFSQSRMHNFNDILHPSPWSWRDEVSFEKEKGIAWNEKLKSVFWRGAASDGYAVTGSWQTFLRARFVNMATHADAVLRSKSRSLLHYISPSRSQLPRSSQNPASPVEVNVTFVGEWHRCDTRDCALEKTQFYGPASAEPPPSVDFQEHWRHRHLVDLDGAAFSARFLPFLRSGSLPYRAALFRTWWEERVHAWRHFVPLDVRLGDLWRVVGYFGGEGDQEAEKIAREGREWAEKALRKEDMQVYMFRLLLEWGRIVDDRREELGYVS</sequence>
<feature type="transmembrane region" description="Helical" evidence="3">
    <location>
        <begin position="361"/>
        <end position="380"/>
    </location>
</feature>
<evidence type="ECO:0000256" key="1">
    <source>
        <dbReference type="ARBA" id="ARBA00010118"/>
    </source>
</evidence>
<evidence type="ECO:0000259" key="4">
    <source>
        <dbReference type="SMART" id="SM00672"/>
    </source>
</evidence>